<dbReference type="AlphaFoldDB" id="F7XNR1"/>
<dbReference type="Proteomes" id="UP000006622">
    <property type="component" value="Chromosome"/>
</dbReference>
<sequence length="332" mass="38073">MNDSCAPGTDQFLSGDHAVPKIVISRCIEFDNCRYDGRTVESSWVRKLAKDAEFIPVCPECSIGLGVPRQPVLLVSDEDQIQFIQPHGSGDLSEVINRFSLSFLNSCDEVDGFILKSKSPSCGINDVKLYIPESMDVEFSRNGTGIFSQHVIRMFPYHPMINEINMENPEHRDYFLSRVFTLASFRNAIDAMHSSNTVFPLIRFHRQNEIFLKSFDRNMFRQLDSTVKQMVGDSCNHKLPILIKKYHVCFLEILSSGFVHSSRDMVILDISAIIQEHLCKTERIQLCSFIINYFEGNVDLLSMRAHLRSIALKYNISYLLEQTFFNPYPMSL</sequence>
<dbReference type="InterPro" id="IPR013560">
    <property type="entry name" value="DUF1722"/>
</dbReference>
<keyword evidence="3" id="KW-1185">Reference proteome</keyword>
<protein>
    <recommendedName>
        <fullName evidence="1">DUF1722 domain-containing protein</fullName>
    </recommendedName>
</protein>
<dbReference type="OrthoDB" id="2675at2157"/>
<dbReference type="HOGENOM" id="CLU_076318_0_1_2"/>
<dbReference type="GeneID" id="10823055"/>
<dbReference type="KEGG" id="mzh:Mzhil_1418"/>
<accession>F7XNR1</accession>
<dbReference type="EMBL" id="CP002101">
    <property type="protein sequence ID" value="AEH61262.1"/>
    <property type="molecule type" value="Genomic_DNA"/>
</dbReference>
<proteinExistence type="predicted"/>
<dbReference type="STRING" id="679901.Mzhil_1418"/>
<reference evidence="2 3" key="1">
    <citation type="submission" date="2010-07" db="EMBL/GenBank/DDBJ databases">
        <title>The complete genome of Methanosalsum zhilinae DSM 4017.</title>
        <authorList>
            <consortium name="US DOE Joint Genome Institute (JGI-PGF)"/>
            <person name="Lucas S."/>
            <person name="Copeland A."/>
            <person name="Lapidus A."/>
            <person name="Glavina del Rio T."/>
            <person name="Dalin E."/>
            <person name="Tice H."/>
            <person name="Bruce D."/>
            <person name="Goodwin L."/>
            <person name="Pitluck S."/>
            <person name="Kyrpides N."/>
            <person name="Mavromatis K."/>
            <person name="Ovchinnikova G."/>
            <person name="Daligault H."/>
            <person name="Detter J.C."/>
            <person name="Han C."/>
            <person name="Tapia R."/>
            <person name="Larimer F."/>
            <person name="Land M."/>
            <person name="Hauser L."/>
            <person name="Markowitz V."/>
            <person name="Cheng J.-F."/>
            <person name="Hugenholtz P."/>
            <person name="Woyke T."/>
            <person name="Wu D."/>
            <person name="Spring S."/>
            <person name="Schueler E."/>
            <person name="Brambilla E."/>
            <person name="Klenk H.-P."/>
            <person name="Eisen J.A."/>
        </authorList>
    </citation>
    <scope>NUCLEOTIDE SEQUENCE [LARGE SCALE GENOMIC DNA]</scope>
    <source>
        <strain evidence="3">DSM 4017 / NBRC 107636 / OCM 62 / WeN5</strain>
    </source>
</reference>
<organism evidence="2 3">
    <name type="scientific">Methanosalsum zhilinae (strain DSM 4017 / NBRC 107636 / OCM 62 / WeN5)</name>
    <name type="common">Methanohalophilus zhilinae</name>
    <dbReference type="NCBI Taxonomy" id="679901"/>
    <lineage>
        <taxon>Archaea</taxon>
        <taxon>Methanobacteriati</taxon>
        <taxon>Methanobacteriota</taxon>
        <taxon>Stenosarchaea group</taxon>
        <taxon>Methanomicrobia</taxon>
        <taxon>Methanosarcinales</taxon>
        <taxon>Methanosarcinaceae</taxon>
        <taxon>Methanosalsum</taxon>
    </lineage>
</organism>
<gene>
    <name evidence="2" type="ordered locus">Mzhil_1418</name>
</gene>
<dbReference type="RefSeq" id="WP_013898699.1">
    <property type="nucleotide sequence ID" value="NC_015676.1"/>
</dbReference>
<dbReference type="Pfam" id="PF08349">
    <property type="entry name" value="DUF1722"/>
    <property type="match status" value="1"/>
</dbReference>
<dbReference type="Pfam" id="PF04463">
    <property type="entry name" value="2-thiour_desulf"/>
    <property type="match status" value="1"/>
</dbReference>
<feature type="domain" description="DUF1722" evidence="1">
    <location>
        <begin position="227"/>
        <end position="329"/>
    </location>
</feature>
<evidence type="ECO:0000313" key="2">
    <source>
        <dbReference type="EMBL" id="AEH61262.1"/>
    </source>
</evidence>
<dbReference type="InterPro" id="IPR007553">
    <property type="entry name" value="2-thiour_desulf"/>
</dbReference>
<evidence type="ECO:0000259" key="1">
    <source>
        <dbReference type="Pfam" id="PF08349"/>
    </source>
</evidence>
<dbReference type="PANTHER" id="PTHR30087:SF0">
    <property type="entry name" value="INNER MEMBRANE PROTEIN"/>
    <property type="match status" value="1"/>
</dbReference>
<dbReference type="PANTHER" id="PTHR30087">
    <property type="entry name" value="INNER MEMBRANE PROTEIN"/>
    <property type="match status" value="1"/>
</dbReference>
<evidence type="ECO:0000313" key="3">
    <source>
        <dbReference type="Proteomes" id="UP000006622"/>
    </source>
</evidence>
<name>F7XNR1_METZD</name>